<keyword evidence="2 5" id="KW-0812">Transmembrane</keyword>
<evidence type="ECO:0000256" key="2">
    <source>
        <dbReference type="ARBA" id="ARBA00022692"/>
    </source>
</evidence>
<dbReference type="RefSeq" id="WP_217066060.1">
    <property type="nucleotide sequence ID" value="NZ_JAHQCS010000088.1"/>
</dbReference>
<name>A0ABS6JHI5_9BACI</name>
<feature type="transmembrane region" description="Helical" evidence="5">
    <location>
        <begin position="160"/>
        <end position="183"/>
    </location>
</feature>
<evidence type="ECO:0000256" key="1">
    <source>
        <dbReference type="ARBA" id="ARBA00004141"/>
    </source>
</evidence>
<feature type="transmembrane region" description="Helical" evidence="5">
    <location>
        <begin position="49"/>
        <end position="72"/>
    </location>
</feature>
<evidence type="ECO:0000256" key="4">
    <source>
        <dbReference type="ARBA" id="ARBA00023136"/>
    </source>
</evidence>
<evidence type="ECO:0000313" key="8">
    <source>
        <dbReference type="Proteomes" id="UP000784880"/>
    </source>
</evidence>
<organism evidence="7 8">
    <name type="scientific">Evansella tamaricis</name>
    <dbReference type="NCBI Taxonomy" id="2069301"/>
    <lineage>
        <taxon>Bacteria</taxon>
        <taxon>Bacillati</taxon>
        <taxon>Bacillota</taxon>
        <taxon>Bacilli</taxon>
        <taxon>Bacillales</taxon>
        <taxon>Bacillaceae</taxon>
        <taxon>Evansella</taxon>
    </lineage>
</organism>
<evidence type="ECO:0000259" key="6">
    <source>
        <dbReference type="Pfam" id="PF12698"/>
    </source>
</evidence>
<evidence type="ECO:0000256" key="3">
    <source>
        <dbReference type="ARBA" id="ARBA00022989"/>
    </source>
</evidence>
<keyword evidence="3 5" id="KW-1133">Transmembrane helix</keyword>
<dbReference type="Pfam" id="PF12698">
    <property type="entry name" value="ABC2_membrane_3"/>
    <property type="match status" value="1"/>
</dbReference>
<comment type="subcellular location">
    <subcellularLocation>
        <location evidence="1">Membrane</location>
        <topology evidence="1">Multi-pass membrane protein</topology>
    </subcellularLocation>
</comment>
<dbReference type="Proteomes" id="UP000784880">
    <property type="component" value="Unassembled WGS sequence"/>
</dbReference>
<accession>A0ABS6JHI5</accession>
<keyword evidence="8" id="KW-1185">Reference proteome</keyword>
<dbReference type="InterPro" id="IPR013525">
    <property type="entry name" value="ABC2_TM"/>
</dbReference>
<proteinExistence type="predicted"/>
<sequence>MNVQRVLAIFEKDMKDFMKNMMMLTMPVIPIVLAILYRQLVGEEEIPPLMVYLVIGVIFSSVTTSSLITMMAEETEKKTLRGLLLSPASILDIIVGKSLVTSLITLLTLLISLAILGMNSFMNFPTIIGIILVFVFFLFIGIGIGLFAKSLAATSAYLMPIMFLFGFTPMIELFGLPADSIVMKIANLFPIMLLMKIDETSSWSSLIGVVVWLIAAAVFMYSFFKKRMKDE</sequence>
<feature type="domain" description="ABC-2 type transporter transmembrane" evidence="6">
    <location>
        <begin position="51"/>
        <end position="220"/>
    </location>
</feature>
<keyword evidence="4 5" id="KW-0472">Membrane</keyword>
<gene>
    <name evidence="7" type="ORF">KS419_09315</name>
</gene>
<feature type="transmembrane region" description="Helical" evidence="5">
    <location>
        <begin position="203"/>
        <end position="224"/>
    </location>
</feature>
<protein>
    <recommendedName>
        <fullName evidence="6">ABC-2 type transporter transmembrane domain-containing protein</fullName>
    </recommendedName>
</protein>
<feature type="transmembrane region" description="Helical" evidence="5">
    <location>
        <begin position="93"/>
        <end position="115"/>
    </location>
</feature>
<dbReference type="EMBL" id="JAHQCS010000088">
    <property type="protein sequence ID" value="MBU9711935.1"/>
    <property type="molecule type" value="Genomic_DNA"/>
</dbReference>
<reference evidence="7 8" key="1">
    <citation type="submission" date="2021-06" db="EMBL/GenBank/DDBJ databases">
        <title>Bacillus sp. RD4P76, an endophyte from a halophyte.</title>
        <authorList>
            <person name="Sun J.-Q."/>
        </authorList>
    </citation>
    <scope>NUCLEOTIDE SEQUENCE [LARGE SCALE GENOMIC DNA]</scope>
    <source>
        <strain evidence="7 8">CGMCC 1.15917</strain>
    </source>
</reference>
<comment type="caution">
    <text evidence="7">The sequence shown here is derived from an EMBL/GenBank/DDBJ whole genome shotgun (WGS) entry which is preliminary data.</text>
</comment>
<feature type="transmembrane region" description="Helical" evidence="5">
    <location>
        <begin position="127"/>
        <end position="148"/>
    </location>
</feature>
<feature type="transmembrane region" description="Helical" evidence="5">
    <location>
        <begin position="21"/>
        <end position="37"/>
    </location>
</feature>
<evidence type="ECO:0000256" key="5">
    <source>
        <dbReference type="SAM" id="Phobius"/>
    </source>
</evidence>
<evidence type="ECO:0000313" key="7">
    <source>
        <dbReference type="EMBL" id="MBU9711935.1"/>
    </source>
</evidence>